<comment type="pathway">
    <text evidence="1">Lipid metabolism.</text>
</comment>
<accession>A0ABP8KA21</accession>
<evidence type="ECO:0000313" key="10">
    <source>
        <dbReference type="Proteomes" id="UP001500945"/>
    </source>
</evidence>
<evidence type="ECO:0000313" key="9">
    <source>
        <dbReference type="EMBL" id="GAA4402645.1"/>
    </source>
</evidence>
<dbReference type="InterPro" id="IPR014358">
    <property type="entry name" value="Enoyl-ACP_Rdtase_NADH"/>
</dbReference>
<dbReference type="Gene3D" id="3.40.50.720">
    <property type="entry name" value="NAD(P)-binding Rossmann-like Domain"/>
    <property type="match status" value="1"/>
</dbReference>
<reference evidence="10" key="1">
    <citation type="journal article" date="2019" name="Int. J. Syst. Evol. Microbiol.">
        <title>The Global Catalogue of Microorganisms (GCM) 10K type strain sequencing project: providing services to taxonomists for standard genome sequencing and annotation.</title>
        <authorList>
            <consortium name="The Broad Institute Genomics Platform"/>
            <consortium name="The Broad Institute Genome Sequencing Center for Infectious Disease"/>
            <person name="Wu L."/>
            <person name="Ma J."/>
        </authorList>
    </citation>
    <scope>NUCLEOTIDE SEQUENCE [LARGE SCALE GENOMIC DNA]</scope>
    <source>
        <strain evidence="10">JCM 17809</strain>
    </source>
</reference>
<keyword evidence="3 8" id="KW-0444">Lipid biosynthesis</keyword>
<dbReference type="Proteomes" id="UP001500945">
    <property type="component" value="Unassembled WGS sequence"/>
</dbReference>
<evidence type="ECO:0000256" key="5">
    <source>
        <dbReference type="ARBA" id="ARBA00023002"/>
    </source>
</evidence>
<dbReference type="NCBIfam" id="NF005908">
    <property type="entry name" value="PRK07889.1"/>
    <property type="match status" value="1"/>
</dbReference>
<comment type="catalytic activity">
    <reaction evidence="8">
        <text>a 2,3-saturated acyl-[ACP] + NAD(+) = a (2E)-enoyl-[ACP] + NADH + H(+)</text>
        <dbReference type="Rhea" id="RHEA:10240"/>
        <dbReference type="Rhea" id="RHEA-COMP:9925"/>
        <dbReference type="Rhea" id="RHEA-COMP:9926"/>
        <dbReference type="ChEBI" id="CHEBI:15378"/>
        <dbReference type="ChEBI" id="CHEBI:57540"/>
        <dbReference type="ChEBI" id="CHEBI:57945"/>
        <dbReference type="ChEBI" id="CHEBI:78784"/>
        <dbReference type="ChEBI" id="CHEBI:78785"/>
        <dbReference type="EC" id="1.3.1.9"/>
    </reaction>
</comment>
<keyword evidence="5 8" id="KW-0560">Oxidoreductase</keyword>
<evidence type="ECO:0000256" key="3">
    <source>
        <dbReference type="ARBA" id="ARBA00022516"/>
    </source>
</evidence>
<keyword evidence="4" id="KW-0276">Fatty acid metabolism</keyword>
<comment type="similarity">
    <text evidence="2 8">Belongs to the short-chain dehydrogenases/reductases (SDR) family. FabI subfamily.</text>
</comment>
<dbReference type="PIRSF" id="PIRSF000094">
    <property type="entry name" value="Enoyl-ACP_rdct"/>
    <property type="match status" value="1"/>
</dbReference>
<dbReference type="EMBL" id="BAABGM010000008">
    <property type="protein sequence ID" value="GAA4402645.1"/>
    <property type="molecule type" value="Genomic_DNA"/>
</dbReference>
<dbReference type="InterPro" id="IPR002347">
    <property type="entry name" value="SDR_fam"/>
</dbReference>
<dbReference type="RefSeq" id="WP_345203803.1">
    <property type="nucleotide sequence ID" value="NZ_BAABGM010000008.1"/>
</dbReference>
<dbReference type="Pfam" id="PF13561">
    <property type="entry name" value="adh_short_C2"/>
    <property type="match status" value="1"/>
</dbReference>
<name>A0ABP8KA21_9MICO</name>
<evidence type="ECO:0000256" key="2">
    <source>
        <dbReference type="ARBA" id="ARBA00009233"/>
    </source>
</evidence>
<evidence type="ECO:0000256" key="4">
    <source>
        <dbReference type="ARBA" id="ARBA00022832"/>
    </source>
</evidence>
<protein>
    <recommendedName>
        <fullName evidence="8">Enoyl-[acyl-carrier-protein] reductase [NADH]</fullName>
        <ecNumber evidence="8">1.3.1.9</ecNumber>
    </recommendedName>
</protein>
<dbReference type="InterPro" id="IPR036291">
    <property type="entry name" value="NAD(P)-bd_dom_sf"/>
</dbReference>
<evidence type="ECO:0000256" key="8">
    <source>
        <dbReference type="PIRNR" id="PIRNR000094"/>
    </source>
</evidence>
<dbReference type="SUPFAM" id="SSF51735">
    <property type="entry name" value="NAD(P)-binding Rossmann-fold domains"/>
    <property type="match status" value="1"/>
</dbReference>
<proteinExistence type="inferred from homology"/>
<dbReference type="EC" id="1.3.1.9" evidence="8"/>
<evidence type="ECO:0000256" key="7">
    <source>
        <dbReference type="ARBA" id="ARBA00023160"/>
    </source>
</evidence>
<dbReference type="PANTHER" id="PTHR43159">
    <property type="entry name" value="ENOYL-[ACYL-CARRIER-PROTEIN] REDUCTASE"/>
    <property type="match status" value="1"/>
</dbReference>
<sequence>MLLEGKKLLVTGVLMDSSIAFHVARLAQEQGAEVVLTSFGRTMRITSTIAKRLPTTPPVVELDVTSEDDLGSLADRVREHVPHLDGVVHSIGFAPQAAFTFMEAGWEDVSTAVHISAYSLASLTKAALPLMGPGSSVVGLTFDARVAWPVYDWMGVAKAAFESTNRYLARDIGPKGMRCNLVAAGPIRTTAAKSIPGFERFEEAWGARAPLGWDVDDPEPAARACVALLSDWFPATTGEMVHVDGGFHALGV</sequence>
<keyword evidence="8" id="KW-0520">NAD</keyword>
<evidence type="ECO:0000256" key="6">
    <source>
        <dbReference type="ARBA" id="ARBA00023098"/>
    </source>
</evidence>
<organism evidence="9 10">
    <name type="scientific">Fodinibacter luteus</name>
    <dbReference type="NCBI Taxonomy" id="552064"/>
    <lineage>
        <taxon>Bacteria</taxon>
        <taxon>Bacillati</taxon>
        <taxon>Actinomycetota</taxon>
        <taxon>Actinomycetes</taxon>
        <taxon>Micrococcales</taxon>
        <taxon>Intrasporangiaceae</taxon>
        <taxon>Fodinibacter (ex Wang et al. 2009)</taxon>
    </lineage>
</organism>
<keyword evidence="10" id="KW-1185">Reference proteome</keyword>
<gene>
    <name evidence="9" type="primary">fabI</name>
    <name evidence="9" type="ORF">GCM10023168_13400</name>
</gene>
<keyword evidence="6" id="KW-0443">Lipid metabolism</keyword>
<dbReference type="PANTHER" id="PTHR43159:SF2">
    <property type="entry name" value="ENOYL-[ACYL-CARRIER-PROTEIN] REDUCTASE [NADH], CHLOROPLASTIC"/>
    <property type="match status" value="1"/>
</dbReference>
<comment type="caution">
    <text evidence="9">The sequence shown here is derived from an EMBL/GenBank/DDBJ whole genome shotgun (WGS) entry which is preliminary data.</text>
</comment>
<evidence type="ECO:0000256" key="1">
    <source>
        <dbReference type="ARBA" id="ARBA00005189"/>
    </source>
</evidence>
<keyword evidence="7 8" id="KW-0275">Fatty acid biosynthesis</keyword>